<organism evidence="1">
    <name type="scientific">marine sediment metagenome</name>
    <dbReference type="NCBI Taxonomy" id="412755"/>
    <lineage>
        <taxon>unclassified sequences</taxon>
        <taxon>metagenomes</taxon>
        <taxon>ecological metagenomes</taxon>
    </lineage>
</organism>
<comment type="caution">
    <text evidence="1">The sequence shown here is derived from an EMBL/GenBank/DDBJ whole genome shotgun (WGS) entry which is preliminary data.</text>
</comment>
<dbReference type="EMBL" id="BARS01018096">
    <property type="protein sequence ID" value="GAF90686.1"/>
    <property type="molecule type" value="Genomic_DNA"/>
</dbReference>
<evidence type="ECO:0000313" key="1">
    <source>
        <dbReference type="EMBL" id="GAF90686.1"/>
    </source>
</evidence>
<accession>X0TU09</accession>
<reference evidence="1" key="1">
    <citation type="journal article" date="2014" name="Front. Microbiol.">
        <title>High frequency of phylogenetically diverse reductive dehalogenase-homologous genes in deep subseafloor sedimentary metagenomes.</title>
        <authorList>
            <person name="Kawai M."/>
            <person name="Futagami T."/>
            <person name="Toyoda A."/>
            <person name="Takaki Y."/>
            <person name="Nishi S."/>
            <person name="Hori S."/>
            <person name="Arai W."/>
            <person name="Tsubouchi T."/>
            <person name="Morono Y."/>
            <person name="Uchiyama I."/>
            <person name="Ito T."/>
            <person name="Fujiyama A."/>
            <person name="Inagaki F."/>
            <person name="Takami H."/>
        </authorList>
    </citation>
    <scope>NUCLEOTIDE SEQUENCE</scope>
    <source>
        <strain evidence="1">Expedition CK06-06</strain>
    </source>
</reference>
<feature type="non-terminal residue" evidence="1">
    <location>
        <position position="229"/>
    </location>
</feature>
<protein>
    <submittedName>
        <fullName evidence="1">Uncharacterized protein</fullName>
    </submittedName>
</protein>
<sequence length="229" mass="25968">MERRKMSDPSILTVEKITGLFKDRVAELQEEPEFQWKRESIKYAVDDTGDPSVKVAIGNVPLDYDLWKGLRNPAVVGISPAGLKEIWEYHAHRRRARVDEYGRQTIFQIPKSFEYAQKTFKRVVIISVMLPFSHKVIQNYQQAVSDERNRSSYIFRRMYEDVNLMANKAIGRVGIDLASVEGVVLAMDDDRVTKVSEEAVPLTHQGDSHGPSKGGNYPQKSLAVLMGLG</sequence>
<name>X0TU09_9ZZZZ</name>
<proteinExistence type="predicted"/>
<gene>
    <name evidence="1" type="ORF">S01H1_29503</name>
</gene>
<dbReference type="AlphaFoldDB" id="X0TU09"/>